<feature type="region of interest" description="Disordered" evidence="1">
    <location>
        <begin position="1"/>
        <end position="48"/>
    </location>
</feature>
<evidence type="ECO:0000256" key="1">
    <source>
        <dbReference type="SAM" id="MobiDB-lite"/>
    </source>
</evidence>
<name>A0AA40K0T5_9PEZI</name>
<protein>
    <submittedName>
        <fullName evidence="2">Uncharacterized protein</fullName>
    </submittedName>
</protein>
<comment type="caution">
    <text evidence="2">The sequence shown here is derived from an EMBL/GenBank/DDBJ whole genome shotgun (WGS) entry which is preliminary data.</text>
</comment>
<keyword evidence="3" id="KW-1185">Reference proteome</keyword>
<accession>A0AA40K0T5</accession>
<reference evidence="2" key="1">
    <citation type="submission" date="2023-06" db="EMBL/GenBank/DDBJ databases">
        <title>Genome-scale phylogeny and comparative genomics of the fungal order Sordariales.</title>
        <authorList>
            <consortium name="Lawrence Berkeley National Laboratory"/>
            <person name="Hensen N."/>
            <person name="Bonometti L."/>
            <person name="Westerberg I."/>
            <person name="Brannstrom I.O."/>
            <person name="Guillou S."/>
            <person name="Cros-Aarteil S."/>
            <person name="Calhoun S."/>
            <person name="Haridas S."/>
            <person name="Kuo A."/>
            <person name="Mondo S."/>
            <person name="Pangilinan J."/>
            <person name="Riley R."/>
            <person name="LaButti K."/>
            <person name="Andreopoulos B."/>
            <person name="Lipzen A."/>
            <person name="Chen C."/>
            <person name="Yanf M."/>
            <person name="Daum C."/>
            <person name="Ng V."/>
            <person name="Clum A."/>
            <person name="Steindorff A."/>
            <person name="Ohm R."/>
            <person name="Martin F."/>
            <person name="Silar P."/>
            <person name="Natvig D."/>
            <person name="Lalanne C."/>
            <person name="Gautier V."/>
            <person name="Ament-velasquez S.L."/>
            <person name="Kruys A."/>
            <person name="Hutchinson M.I."/>
            <person name="Powell A.J."/>
            <person name="Barry K."/>
            <person name="Miller A.N."/>
            <person name="Grigoriev I.V."/>
            <person name="Debuchy R."/>
            <person name="Gladieux P."/>
            <person name="Thoren M.H."/>
            <person name="Johannesson H."/>
        </authorList>
    </citation>
    <scope>NUCLEOTIDE SEQUENCE</scope>
    <source>
        <strain evidence="2">SMH3187-1</strain>
    </source>
</reference>
<evidence type="ECO:0000313" key="2">
    <source>
        <dbReference type="EMBL" id="KAK0741452.1"/>
    </source>
</evidence>
<dbReference type="AlphaFoldDB" id="A0AA40K0T5"/>
<dbReference type="EMBL" id="JAUKUD010000006">
    <property type="protein sequence ID" value="KAK0741452.1"/>
    <property type="molecule type" value="Genomic_DNA"/>
</dbReference>
<sequence length="103" mass="11608">MRAEVSLQEDQGRQVDFDTETPKTGAANETTEEHASLESTVPETSSCKNGTIQARTQRDGYTDWFFRRASYLVLAHPRPRLLSSSTRLPRGACWMAFFTRGPP</sequence>
<dbReference type="Proteomes" id="UP001172155">
    <property type="component" value="Unassembled WGS sequence"/>
</dbReference>
<proteinExistence type="predicted"/>
<organism evidence="2 3">
    <name type="scientific">Schizothecium vesticola</name>
    <dbReference type="NCBI Taxonomy" id="314040"/>
    <lineage>
        <taxon>Eukaryota</taxon>
        <taxon>Fungi</taxon>
        <taxon>Dikarya</taxon>
        <taxon>Ascomycota</taxon>
        <taxon>Pezizomycotina</taxon>
        <taxon>Sordariomycetes</taxon>
        <taxon>Sordariomycetidae</taxon>
        <taxon>Sordariales</taxon>
        <taxon>Schizotheciaceae</taxon>
        <taxon>Schizothecium</taxon>
    </lineage>
</organism>
<gene>
    <name evidence="2" type="ORF">B0T18DRAFT_420174</name>
</gene>
<feature type="compositionally biased region" description="Polar residues" evidence="1">
    <location>
        <begin position="37"/>
        <end position="48"/>
    </location>
</feature>
<evidence type="ECO:0000313" key="3">
    <source>
        <dbReference type="Proteomes" id="UP001172155"/>
    </source>
</evidence>